<name>B7PHN2_IXOSC</name>
<evidence type="ECO:0000313" key="2">
    <source>
        <dbReference type="EMBL" id="EEC06104.1"/>
    </source>
</evidence>
<dbReference type="HOGENOM" id="CLU_2226064_0_0_1"/>
<accession>B7PHN2</accession>
<dbReference type="VEuPathDB" id="VectorBase:ISCI004119"/>
<reference evidence="3" key="2">
    <citation type="submission" date="2020-05" db="UniProtKB">
        <authorList>
            <consortium name="EnsemblMetazoa"/>
        </authorList>
    </citation>
    <scope>IDENTIFICATION</scope>
    <source>
        <strain evidence="3">wikel</strain>
    </source>
</reference>
<keyword evidence="4" id="KW-1185">Reference proteome</keyword>
<dbReference type="InParanoid" id="B7PHN2"/>
<protein>
    <submittedName>
        <fullName evidence="2 3">Uncharacterized protein</fullName>
    </submittedName>
</protein>
<dbReference type="EMBL" id="ABJB010714195">
    <property type="status" value="NOT_ANNOTATED_CDS"/>
    <property type="molecule type" value="Genomic_DNA"/>
</dbReference>
<evidence type="ECO:0000313" key="4">
    <source>
        <dbReference type="Proteomes" id="UP000001555"/>
    </source>
</evidence>
<feature type="region of interest" description="Disordered" evidence="1">
    <location>
        <begin position="1"/>
        <end position="64"/>
    </location>
</feature>
<proteinExistence type="predicted"/>
<evidence type="ECO:0000256" key="1">
    <source>
        <dbReference type="SAM" id="MobiDB-lite"/>
    </source>
</evidence>
<dbReference type="PaxDb" id="6945-B7PHN2"/>
<evidence type="ECO:0000313" key="3">
    <source>
        <dbReference type="EnsemblMetazoa" id="ISCW004119-PA"/>
    </source>
</evidence>
<gene>
    <name evidence="2" type="ORF">IscW_ISCW004119</name>
</gene>
<dbReference type="VEuPathDB" id="VectorBase:ISCW004119"/>
<sequence length="106" mass="11762">MPGNAFDKLSQHKMTGEENATRIGPRPLVGGAGRHLGVPVDLGEEGNEWSELSPRESAARWQRRPAPSMVGLKSGCRLACFVRWSERMKRLVQSGQLNFFSPVCVR</sequence>
<organism>
    <name type="scientific">Ixodes scapularis</name>
    <name type="common">Black-legged tick</name>
    <name type="synonym">Deer tick</name>
    <dbReference type="NCBI Taxonomy" id="6945"/>
    <lineage>
        <taxon>Eukaryota</taxon>
        <taxon>Metazoa</taxon>
        <taxon>Ecdysozoa</taxon>
        <taxon>Arthropoda</taxon>
        <taxon>Chelicerata</taxon>
        <taxon>Arachnida</taxon>
        <taxon>Acari</taxon>
        <taxon>Parasitiformes</taxon>
        <taxon>Ixodida</taxon>
        <taxon>Ixodoidea</taxon>
        <taxon>Ixodidae</taxon>
        <taxon>Ixodinae</taxon>
        <taxon>Ixodes</taxon>
    </lineage>
</organism>
<dbReference type="AlphaFoldDB" id="B7PHN2"/>
<dbReference type="EnsemblMetazoa" id="ISCW004119-RA">
    <property type="protein sequence ID" value="ISCW004119-PA"/>
    <property type="gene ID" value="ISCW004119"/>
</dbReference>
<reference evidence="2 4" key="1">
    <citation type="submission" date="2008-03" db="EMBL/GenBank/DDBJ databases">
        <title>Annotation of Ixodes scapularis.</title>
        <authorList>
            <consortium name="Ixodes scapularis Genome Project Consortium"/>
            <person name="Caler E."/>
            <person name="Hannick L.I."/>
            <person name="Bidwell S."/>
            <person name="Joardar V."/>
            <person name="Thiagarajan M."/>
            <person name="Amedeo P."/>
            <person name="Galinsky K.J."/>
            <person name="Schobel S."/>
            <person name="Inman J."/>
            <person name="Hostetler J."/>
            <person name="Miller J."/>
            <person name="Hammond M."/>
            <person name="Megy K."/>
            <person name="Lawson D."/>
            <person name="Kodira C."/>
            <person name="Sutton G."/>
            <person name="Meyer J."/>
            <person name="Hill C.A."/>
            <person name="Birren B."/>
            <person name="Nene V."/>
            <person name="Collins F."/>
            <person name="Alarcon-Chaidez F."/>
            <person name="Wikel S."/>
            <person name="Strausberg R."/>
        </authorList>
    </citation>
    <scope>NUCLEOTIDE SEQUENCE [LARGE SCALE GENOMIC DNA]</scope>
    <source>
        <strain evidence="4">Wikel</strain>
        <strain evidence="2">Wikel colony</strain>
    </source>
</reference>
<dbReference type="EMBL" id="DS714338">
    <property type="protein sequence ID" value="EEC06104.1"/>
    <property type="molecule type" value="Genomic_DNA"/>
</dbReference>
<dbReference type="Proteomes" id="UP000001555">
    <property type="component" value="Unassembled WGS sequence"/>
</dbReference>